<dbReference type="PANTHER" id="PTHR43585:SF2">
    <property type="entry name" value="ATP-GRASP ENZYME FSQD"/>
    <property type="match status" value="1"/>
</dbReference>
<sequence>MQTEEYVLLLGADQYLRERAFSGAKQAVDLPVWAATEDPVRKPNRTFDNMLSADPKDSDSLLRAIHEQSAQGWHPRMIIPLNDWTVDSANTVNRALGLGGLDATTVTNARNKYAMKQTFLAAGVQAPDSRLVQSEQELLDAIESVGLPVVIKPYDFGGSGGVVLATTREEAVAGLAESKAVIAQYGSSFNILGDKYLVEQFIDSDEEVSVEVLCGAGRAQVLAVTEKYLSPRPWFAEVAHLVPSHRTGDPVLTDLAVRACTALGIDRGLAHVEIKFDPDGTAWVIEVAARPGGDGIMDQVERVYSLNPYRLHVGSYLGSDLLDVVVGAVPTRTSAIAFLKAAPGRIQDILDGKPLPPEVRSINISAKQGDLSQAAKNWSTREGLVELEWDELFSEKTLLPVTMANELSDQIFVSGETVSE</sequence>
<dbReference type="Gene3D" id="3.30.470.20">
    <property type="entry name" value="ATP-grasp fold, B domain"/>
    <property type="match status" value="1"/>
</dbReference>
<dbReference type="AlphaFoldDB" id="A0A345HPF6"/>
<keyword evidence="1" id="KW-0436">Ligase</keyword>
<evidence type="ECO:0000313" key="6">
    <source>
        <dbReference type="EMBL" id="AXG78580.1"/>
    </source>
</evidence>
<dbReference type="GO" id="GO:0046872">
    <property type="term" value="F:metal ion binding"/>
    <property type="evidence" value="ECO:0007669"/>
    <property type="project" value="InterPro"/>
</dbReference>
<organism evidence="6 7">
    <name type="scientific">Streptomyces paludis</name>
    <dbReference type="NCBI Taxonomy" id="2282738"/>
    <lineage>
        <taxon>Bacteria</taxon>
        <taxon>Bacillati</taxon>
        <taxon>Actinomycetota</taxon>
        <taxon>Actinomycetes</taxon>
        <taxon>Kitasatosporales</taxon>
        <taxon>Streptomycetaceae</taxon>
        <taxon>Streptomyces</taxon>
    </lineage>
</organism>
<dbReference type="GO" id="GO:0005524">
    <property type="term" value="F:ATP binding"/>
    <property type="evidence" value="ECO:0007669"/>
    <property type="project" value="UniProtKB-UniRule"/>
</dbReference>
<dbReference type="GO" id="GO:0016874">
    <property type="term" value="F:ligase activity"/>
    <property type="evidence" value="ECO:0007669"/>
    <property type="project" value="UniProtKB-KW"/>
</dbReference>
<dbReference type="OrthoDB" id="24041at2"/>
<proteinExistence type="predicted"/>
<evidence type="ECO:0000256" key="1">
    <source>
        <dbReference type="ARBA" id="ARBA00022598"/>
    </source>
</evidence>
<dbReference type="PROSITE" id="PS50975">
    <property type="entry name" value="ATP_GRASP"/>
    <property type="match status" value="1"/>
</dbReference>
<dbReference type="KEGG" id="spad:DVK44_13605"/>
<gene>
    <name evidence="6" type="ORF">DVK44_13605</name>
</gene>
<dbReference type="EMBL" id="CP031194">
    <property type="protein sequence ID" value="AXG78580.1"/>
    <property type="molecule type" value="Genomic_DNA"/>
</dbReference>
<evidence type="ECO:0000259" key="5">
    <source>
        <dbReference type="PROSITE" id="PS50975"/>
    </source>
</evidence>
<evidence type="ECO:0000256" key="4">
    <source>
        <dbReference type="PROSITE-ProRule" id="PRU00409"/>
    </source>
</evidence>
<name>A0A345HPF6_9ACTN</name>
<reference evidence="7" key="1">
    <citation type="submission" date="2018-07" db="EMBL/GenBank/DDBJ databases">
        <authorList>
            <person name="Zhao J."/>
        </authorList>
    </citation>
    <scope>NUCLEOTIDE SEQUENCE [LARGE SCALE GENOMIC DNA]</scope>
    <source>
        <strain evidence="7">GSSD-12</strain>
    </source>
</reference>
<dbReference type="SUPFAM" id="SSF56059">
    <property type="entry name" value="Glutathione synthetase ATP-binding domain-like"/>
    <property type="match status" value="1"/>
</dbReference>
<evidence type="ECO:0000256" key="2">
    <source>
        <dbReference type="ARBA" id="ARBA00022741"/>
    </source>
</evidence>
<evidence type="ECO:0000256" key="3">
    <source>
        <dbReference type="ARBA" id="ARBA00022840"/>
    </source>
</evidence>
<keyword evidence="2 4" id="KW-0547">Nucleotide-binding</keyword>
<dbReference type="InterPro" id="IPR052032">
    <property type="entry name" value="ATP-dep_AA_Ligase"/>
</dbReference>
<evidence type="ECO:0000313" key="7">
    <source>
        <dbReference type="Proteomes" id="UP000253868"/>
    </source>
</evidence>
<dbReference type="PANTHER" id="PTHR43585">
    <property type="entry name" value="FUMIPYRROLE BIOSYNTHESIS PROTEIN C"/>
    <property type="match status" value="1"/>
</dbReference>
<dbReference type="Pfam" id="PF13535">
    <property type="entry name" value="ATP-grasp_4"/>
    <property type="match status" value="1"/>
</dbReference>
<dbReference type="InterPro" id="IPR011761">
    <property type="entry name" value="ATP-grasp"/>
</dbReference>
<protein>
    <submittedName>
        <fullName evidence="6">ATP-grasp domain-containing protein</fullName>
    </submittedName>
</protein>
<keyword evidence="7" id="KW-1185">Reference proteome</keyword>
<keyword evidence="3 4" id="KW-0067">ATP-binding</keyword>
<dbReference type="Proteomes" id="UP000253868">
    <property type="component" value="Chromosome"/>
</dbReference>
<feature type="domain" description="ATP-grasp" evidence="5">
    <location>
        <begin position="116"/>
        <end position="317"/>
    </location>
</feature>
<accession>A0A345HPF6</accession>